<dbReference type="EMBL" id="CP069812">
    <property type="protein sequence ID" value="QRQ94810.1"/>
    <property type="molecule type" value="Genomic_DNA"/>
</dbReference>
<keyword evidence="6" id="KW-0227">DNA damage</keyword>
<comment type="catalytic activity">
    <reaction evidence="1">
        <text>a 4-O-methyl-thymidine in DNA + L-cysteinyl-[protein] = a thymidine in DNA + S-methyl-L-cysteinyl-[protein]</text>
        <dbReference type="Rhea" id="RHEA:53428"/>
        <dbReference type="Rhea" id="RHEA-COMP:10131"/>
        <dbReference type="Rhea" id="RHEA-COMP:10132"/>
        <dbReference type="Rhea" id="RHEA-COMP:13555"/>
        <dbReference type="Rhea" id="RHEA-COMP:13556"/>
        <dbReference type="ChEBI" id="CHEBI:29950"/>
        <dbReference type="ChEBI" id="CHEBI:82612"/>
        <dbReference type="ChEBI" id="CHEBI:137386"/>
        <dbReference type="ChEBI" id="CHEBI:137387"/>
        <dbReference type="EC" id="2.1.1.63"/>
    </reaction>
</comment>
<keyword evidence="7" id="KW-0234">DNA repair</keyword>
<dbReference type="Gene3D" id="1.10.10.10">
    <property type="entry name" value="Winged helix-like DNA-binding domain superfamily/Winged helix DNA-binding domain"/>
    <property type="match status" value="1"/>
</dbReference>
<comment type="catalytic activity">
    <reaction evidence="8">
        <text>a 6-O-methyl-2'-deoxyguanosine in DNA + L-cysteinyl-[protein] = S-methyl-L-cysteinyl-[protein] + a 2'-deoxyguanosine in DNA</text>
        <dbReference type="Rhea" id="RHEA:24000"/>
        <dbReference type="Rhea" id="RHEA-COMP:10131"/>
        <dbReference type="Rhea" id="RHEA-COMP:10132"/>
        <dbReference type="Rhea" id="RHEA-COMP:11367"/>
        <dbReference type="Rhea" id="RHEA-COMP:11368"/>
        <dbReference type="ChEBI" id="CHEBI:29950"/>
        <dbReference type="ChEBI" id="CHEBI:82612"/>
        <dbReference type="ChEBI" id="CHEBI:85445"/>
        <dbReference type="ChEBI" id="CHEBI:85448"/>
        <dbReference type="EC" id="2.1.1.63"/>
    </reaction>
</comment>
<dbReference type="Proteomes" id="UP000623307">
    <property type="component" value="Chromosome 2"/>
</dbReference>
<dbReference type="InterPro" id="IPR036388">
    <property type="entry name" value="WH-like_DNA-bd_sf"/>
</dbReference>
<dbReference type="InterPro" id="IPR036217">
    <property type="entry name" value="MethylDNA_cys_MeTrfase_DNAb"/>
</dbReference>
<comment type="similarity">
    <text evidence="2">Belongs to the MGMT family.</text>
</comment>
<evidence type="ECO:0000256" key="1">
    <source>
        <dbReference type="ARBA" id="ARBA00001286"/>
    </source>
</evidence>
<reference evidence="10 13" key="2">
    <citation type="submission" date="2021-02" db="EMBL/GenBank/DDBJ databases">
        <title>Complete Genome Sequence of Cupriavidus oxalaticus Strain Ox1, a Soil Oxalate-Degrading Species.</title>
        <authorList>
            <person name="Palmieri F."/>
            <person name="Udriet P."/>
            <person name="Deuasquier M."/>
            <person name="Beaudoing E."/>
            <person name="Johnson S.L."/>
            <person name="Davenport K.W."/>
            <person name="Chain P.S."/>
            <person name="Bindschedler S."/>
            <person name="Junier P."/>
        </authorList>
    </citation>
    <scope>NUCLEOTIDE SEQUENCE [LARGE SCALE GENOMIC DNA]</scope>
    <source>
        <strain evidence="10 13">Ox1</strain>
    </source>
</reference>
<sequence length="164" mass="17558">MPATYDAILPAPFGKVGVRTDGERIRAIVYLPGHVEARAPAADALTRELVARLEAQLAAYYANPDARFDLPLAPAGSDFQQRVWQAIAAVPRGATTTYGTIAGAIGAMPRAVGQACGQNPFPIVIPCHRVVSARGIGGFSHHAEDGFYLDVKRWLLRHEGAMLI</sequence>
<dbReference type="PANTHER" id="PTHR10815">
    <property type="entry name" value="METHYLATED-DNA--PROTEIN-CYSTEINE METHYLTRANSFERASE"/>
    <property type="match status" value="1"/>
</dbReference>
<dbReference type="SUPFAM" id="SSF53155">
    <property type="entry name" value="Methylated DNA-protein cysteine methyltransferase domain"/>
    <property type="match status" value="1"/>
</dbReference>
<dbReference type="PROSITE" id="PS00374">
    <property type="entry name" value="MGMT"/>
    <property type="match status" value="1"/>
</dbReference>
<dbReference type="RefSeq" id="WP_063236891.1">
    <property type="nucleotide sequence ID" value="NZ_CP069810.1"/>
</dbReference>
<proteinExistence type="inferred from homology"/>
<accession>A0A976BEH4</accession>
<keyword evidence="13" id="KW-1185">Reference proteome</keyword>
<evidence type="ECO:0000256" key="4">
    <source>
        <dbReference type="ARBA" id="ARBA00022603"/>
    </source>
</evidence>
<gene>
    <name evidence="11" type="ORF">CO2235_40019</name>
    <name evidence="10" type="ORF">JTE92_15100</name>
</gene>
<evidence type="ECO:0000256" key="3">
    <source>
        <dbReference type="ARBA" id="ARBA00011918"/>
    </source>
</evidence>
<dbReference type="FunFam" id="1.10.10.10:FF:000214">
    <property type="entry name" value="Methylated-DNA--protein-cysteine methyltransferase"/>
    <property type="match status" value="1"/>
</dbReference>
<dbReference type="GeneID" id="303490869"/>
<dbReference type="InterPro" id="IPR001497">
    <property type="entry name" value="MethylDNA_cys_MeTrfase_AS"/>
</dbReference>
<dbReference type="Proteomes" id="UP000256862">
    <property type="component" value="Chromosome CO2235"/>
</dbReference>
<dbReference type="GO" id="GO:0006281">
    <property type="term" value="P:DNA repair"/>
    <property type="evidence" value="ECO:0007669"/>
    <property type="project" value="UniProtKB-KW"/>
</dbReference>
<reference evidence="11 12" key="1">
    <citation type="submission" date="2018-01" db="EMBL/GenBank/DDBJ databases">
        <authorList>
            <person name="Clerissi C."/>
        </authorList>
    </citation>
    <scope>NUCLEOTIDE SEQUENCE [LARGE SCALE GENOMIC DNA]</scope>
    <source>
        <strain evidence="11">Cupriavidus oxalaticus LMG 2235</strain>
    </source>
</reference>
<dbReference type="PANTHER" id="PTHR10815:SF13">
    <property type="entry name" value="METHYLATED-DNA--PROTEIN-CYSTEINE METHYLTRANSFERASE"/>
    <property type="match status" value="1"/>
</dbReference>
<evidence type="ECO:0000313" key="10">
    <source>
        <dbReference type="EMBL" id="QRQ94810.1"/>
    </source>
</evidence>
<dbReference type="Pfam" id="PF01035">
    <property type="entry name" value="DNA_binding_1"/>
    <property type="match status" value="1"/>
</dbReference>
<dbReference type="OrthoDB" id="9802228at2"/>
<dbReference type="AlphaFoldDB" id="A0A976BEH4"/>
<dbReference type="GO" id="GO:0032259">
    <property type="term" value="P:methylation"/>
    <property type="evidence" value="ECO:0007669"/>
    <property type="project" value="UniProtKB-KW"/>
</dbReference>
<dbReference type="CDD" id="cd06445">
    <property type="entry name" value="ATase"/>
    <property type="match status" value="1"/>
</dbReference>
<evidence type="ECO:0000313" key="13">
    <source>
        <dbReference type="Proteomes" id="UP000623307"/>
    </source>
</evidence>
<dbReference type="GO" id="GO:0003908">
    <property type="term" value="F:methylated-DNA-[protein]-cysteine S-methyltransferase activity"/>
    <property type="evidence" value="ECO:0007669"/>
    <property type="project" value="UniProtKB-EC"/>
</dbReference>
<feature type="domain" description="Methylated-DNA-[protein]-cysteine S-methyltransferase DNA binding" evidence="9">
    <location>
        <begin position="78"/>
        <end position="161"/>
    </location>
</feature>
<evidence type="ECO:0000256" key="8">
    <source>
        <dbReference type="ARBA" id="ARBA00049348"/>
    </source>
</evidence>
<dbReference type="EMBL" id="OGUS01000126">
    <property type="protein sequence ID" value="SPC16703.1"/>
    <property type="molecule type" value="Genomic_DNA"/>
</dbReference>
<dbReference type="InterPro" id="IPR014048">
    <property type="entry name" value="MethylDNA_cys_MeTrfase_DNA-bd"/>
</dbReference>
<name>A0A976BEH4_9BURK</name>
<dbReference type="InterPro" id="IPR036631">
    <property type="entry name" value="MGMT_N_sf"/>
</dbReference>
<dbReference type="SUPFAM" id="SSF46767">
    <property type="entry name" value="Methylated DNA-protein cysteine methyltransferase, C-terminal domain"/>
    <property type="match status" value="1"/>
</dbReference>
<evidence type="ECO:0000256" key="7">
    <source>
        <dbReference type="ARBA" id="ARBA00023204"/>
    </source>
</evidence>
<dbReference type="EC" id="2.1.1.63" evidence="3"/>
<evidence type="ECO:0000256" key="2">
    <source>
        <dbReference type="ARBA" id="ARBA00008711"/>
    </source>
</evidence>
<keyword evidence="5" id="KW-0808">Transferase</keyword>
<evidence type="ECO:0000259" key="9">
    <source>
        <dbReference type="Pfam" id="PF01035"/>
    </source>
</evidence>
<evidence type="ECO:0000256" key="6">
    <source>
        <dbReference type="ARBA" id="ARBA00022763"/>
    </source>
</evidence>
<protein>
    <recommendedName>
        <fullName evidence="3">methylated-DNA--[protein]-cysteine S-methyltransferase</fullName>
        <ecNumber evidence="3">2.1.1.63</ecNumber>
    </recommendedName>
</protein>
<dbReference type="NCBIfam" id="TIGR00589">
    <property type="entry name" value="ogt"/>
    <property type="match status" value="1"/>
</dbReference>
<evidence type="ECO:0000256" key="5">
    <source>
        <dbReference type="ARBA" id="ARBA00022679"/>
    </source>
</evidence>
<evidence type="ECO:0000313" key="11">
    <source>
        <dbReference type="EMBL" id="SPC16703.1"/>
    </source>
</evidence>
<organism evidence="11 12">
    <name type="scientific">Cupriavidus oxalaticus</name>
    <dbReference type="NCBI Taxonomy" id="96344"/>
    <lineage>
        <taxon>Bacteria</taxon>
        <taxon>Pseudomonadati</taxon>
        <taxon>Pseudomonadota</taxon>
        <taxon>Betaproteobacteria</taxon>
        <taxon>Burkholderiales</taxon>
        <taxon>Burkholderiaceae</taxon>
        <taxon>Cupriavidus</taxon>
    </lineage>
</organism>
<evidence type="ECO:0000313" key="12">
    <source>
        <dbReference type="Proteomes" id="UP000256862"/>
    </source>
</evidence>
<keyword evidence="4" id="KW-0489">Methyltransferase</keyword>